<protein>
    <recommendedName>
        <fullName evidence="2">DNA ligase (ATP)</fullName>
        <ecNumber evidence="2">6.5.1.1</ecNumber>
    </recommendedName>
    <alternativeName>
        <fullName evidence="19">NHEJ DNA polymerase</fullName>
    </alternativeName>
</protein>
<dbReference type="GO" id="GO:0003910">
    <property type="term" value="F:DNA ligase (ATP) activity"/>
    <property type="evidence" value="ECO:0007669"/>
    <property type="project" value="UniProtKB-EC"/>
</dbReference>
<keyword evidence="3 26" id="KW-0436">Ligase</keyword>
<keyword evidence="15" id="KW-0233">DNA recombination</keyword>
<dbReference type="CDD" id="cd07906">
    <property type="entry name" value="Adenylation_DNA_ligase_LigD_LigC"/>
    <property type="match status" value="1"/>
</dbReference>
<dbReference type="InterPro" id="IPR012310">
    <property type="entry name" value="DNA_ligase_ATP-dep_cent"/>
</dbReference>
<evidence type="ECO:0000259" key="23">
    <source>
        <dbReference type="Pfam" id="PF04679"/>
    </source>
</evidence>
<sequence>MARRADPLKDYNARRDFKKTPEPAGTPGRAEGNSFVVQKHAATRLHYDFRLELDGVLKSWAVTRGPSLNPDDKRLAVRTEDHPLSYGGFEGNIPKGEYGGGTVMLWDEGTWEPVAGKDPRQTLKDGHLHFTLHGKRMKGEWLLVRMKPRAGEKRENWLLRKIDDTHAGGSDELVETVLTSVETGRSMAQIAAGAPAVSLKGKRGKAFTRAMTEARSATVRAKPKSAKSGRLPAFRAPQLATLVDHVPTGTEWMHEIKFDGYRCLLAANGDKARIYTRTGLDWSDRFAPLVEAAAALDLPPCLIDGEIVVMDRNGNPSFSALQKALTEGSDGFVLFGFDLLELDGEDLAQLPNIARKQRLSGLLSPDGPIRYADHVVGAGEKLYEAMCGAGQEGIICKRVDARYVGKRTKNWLKVKCTRRQEFVIVGWTASSAKARPFASLLLAQNRANGLAYAGKAGTGFDADTFAMLEGKLRPLARKTAPVAVPRAEARGANWVTPKLVAEIAFAEFTSDDRLRHASFIGLREDKMPGDIAPETPAPVSDGDDGVTITHPDRVIFPEAKITKGELADYYRQVGAVMLPWLAHRPASLVRCPQGRARQCFFQKHDSGSFGPAVHHIPIVEKNGKPDDYLYVENTQGILACVQMGTIEFHGWGARVEDVERPDRMVFDLDPDEAIGFDIVKTAAKDLRKHLDDIGLISFPMLTGGKGVHVVVPLTPGAEWDAVKDFAERFARAIAELEPDRFTATMSKAKRKGRIFIDWLRNQRGSTAIMPYSARARPGAPVAAPISWKELDGIEKAGTFTVKDAKKLLKRAGSRDLAGWGVAAQNLPGI</sequence>
<evidence type="ECO:0000256" key="8">
    <source>
        <dbReference type="ARBA" id="ARBA00022741"/>
    </source>
</evidence>
<dbReference type="Proteomes" id="UP000275727">
    <property type="component" value="Chromosome"/>
</dbReference>
<dbReference type="NCBIfam" id="TIGR02778">
    <property type="entry name" value="ligD_pol"/>
    <property type="match status" value="1"/>
</dbReference>
<dbReference type="NCBIfam" id="TIGR02779">
    <property type="entry name" value="NHEJ_ligase_lig"/>
    <property type="match status" value="1"/>
</dbReference>
<keyword evidence="8" id="KW-0547">Nucleotide-binding</keyword>
<dbReference type="SUPFAM" id="SSF50249">
    <property type="entry name" value="Nucleic acid-binding proteins"/>
    <property type="match status" value="1"/>
</dbReference>
<keyword evidence="10" id="KW-0378">Hydrolase</keyword>
<evidence type="ECO:0000313" key="26">
    <source>
        <dbReference type="EMBL" id="BBE34475.1"/>
    </source>
</evidence>
<evidence type="ECO:0000256" key="14">
    <source>
        <dbReference type="ARBA" id="ARBA00023125"/>
    </source>
</evidence>
<feature type="domain" description="DNA ligase D 3'-phosphoesterase" evidence="24">
    <location>
        <begin position="38"/>
        <end position="145"/>
    </location>
</feature>
<name>A0AAD1D647_SPHMI</name>
<dbReference type="NCBIfam" id="NF004628">
    <property type="entry name" value="PRK05972.1"/>
    <property type="match status" value="1"/>
</dbReference>
<dbReference type="AlphaFoldDB" id="A0AAD1D647"/>
<dbReference type="PANTHER" id="PTHR42705:SF2">
    <property type="entry name" value="BIFUNCTIONAL NON-HOMOLOGOUS END JOINING PROTEIN LIGD"/>
    <property type="match status" value="1"/>
</dbReference>
<evidence type="ECO:0000256" key="21">
    <source>
        <dbReference type="SAM" id="MobiDB-lite"/>
    </source>
</evidence>
<evidence type="ECO:0000256" key="11">
    <source>
        <dbReference type="ARBA" id="ARBA00022839"/>
    </source>
</evidence>
<evidence type="ECO:0000256" key="4">
    <source>
        <dbReference type="ARBA" id="ARBA00022679"/>
    </source>
</evidence>
<evidence type="ECO:0000256" key="13">
    <source>
        <dbReference type="ARBA" id="ARBA00022932"/>
    </source>
</evidence>
<keyword evidence="13" id="KW-0239">DNA-directed DNA polymerase</keyword>
<dbReference type="GO" id="GO:0005524">
    <property type="term" value="F:ATP binding"/>
    <property type="evidence" value="ECO:0007669"/>
    <property type="project" value="UniProtKB-KW"/>
</dbReference>
<keyword evidence="6" id="KW-0540">Nuclease</keyword>
<dbReference type="Pfam" id="PF04679">
    <property type="entry name" value="DNA_ligase_A_C"/>
    <property type="match status" value="1"/>
</dbReference>
<organism evidence="26 28">
    <name type="scientific">Sphingosinicella microcystinivorans</name>
    <dbReference type="NCBI Taxonomy" id="335406"/>
    <lineage>
        <taxon>Bacteria</taxon>
        <taxon>Pseudomonadati</taxon>
        <taxon>Pseudomonadota</taxon>
        <taxon>Alphaproteobacteria</taxon>
        <taxon>Sphingomonadales</taxon>
        <taxon>Sphingosinicellaceae</taxon>
        <taxon>Sphingosinicella</taxon>
    </lineage>
</organism>
<dbReference type="Pfam" id="PF01068">
    <property type="entry name" value="DNA_ligase_A_M"/>
    <property type="match status" value="1"/>
</dbReference>
<feature type="region of interest" description="Disordered" evidence="21">
    <location>
        <begin position="1"/>
        <end position="33"/>
    </location>
</feature>
<evidence type="ECO:0000259" key="22">
    <source>
        <dbReference type="Pfam" id="PF01068"/>
    </source>
</evidence>
<evidence type="ECO:0000256" key="9">
    <source>
        <dbReference type="ARBA" id="ARBA00022763"/>
    </source>
</evidence>
<keyword evidence="16" id="KW-0234">DNA repair</keyword>
<evidence type="ECO:0000256" key="17">
    <source>
        <dbReference type="ARBA" id="ARBA00023211"/>
    </source>
</evidence>
<evidence type="ECO:0000256" key="15">
    <source>
        <dbReference type="ARBA" id="ARBA00023172"/>
    </source>
</evidence>
<evidence type="ECO:0000313" key="27">
    <source>
        <dbReference type="EMBL" id="RKS91497.1"/>
    </source>
</evidence>
<dbReference type="InterPro" id="IPR012309">
    <property type="entry name" value="DNA_ligase_ATP-dep_C"/>
</dbReference>
<evidence type="ECO:0000256" key="18">
    <source>
        <dbReference type="ARBA" id="ARBA00023268"/>
    </source>
</evidence>
<feature type="domain" description="DNA ligase D polymerase" evidence="25">
    <location>
        <begin position="562"/>
        <end position="812"/>
    </location>
</feature>
<dbReference type="InterPro" id="IPR014146">
    <property type="entry name" value="LigD_ligase_dom"/>
</dbReference>
<dbReference type="GO" id="GO:0006310">
    <property type="term" value="P:DNA recombination"/>
    <property type="evidence" value="ECO:0007669"/>
    <property type="project" value="UniProtKB-KW"/>
</dbReference>
<dbReference type="Gene3D" id="3.30.470.30">
    <property type="entry name" value="DNA ligase/mRNA capping enzyme"/>
    <property type="match status" value="1"/>
</dbReference>
<dbReference type="InterPro" id="IPR012340">
    <property type="entry name" value="NA-bd_OB-fold"/>
</dbReference>
<dbReference type="Gene3D" id="3.30.1490.70">
    <property type="match status" value="1"/>
</dbReference>
<evidence type="ECO:0000256" key="2">
    <source>
        <dbReference type="ARBA" id="ARBA00012727"/>
    </source>
</evidence>
<keyword evidence="4" id="KW-0808">Transferase</keyword>
<dbReference type="KEGG" id="smic:SmB9_21330"/>
<evidence type="ECO:0000256" key="19">
    <source>
        <dbReference type="ARBA" id="ARBA00029943"/>
    </source>
</evidence>
<evidence type="ECO:0000256" key="5">
    <source>
        <dbReference type="ARBA" id="ARBA00022695"/>
    </source>
</evidence>
<evidence type="ECO:0000256" key="20">
    <source>
        <dbReference type="ARBA" id="ARBA00034003"/>
    </source>
</evidence>
<dbReference type="EMBL" id="AP018711">
    <property type="protein sequence ID" value="BBE34475.1"/>
    <property type="molecule type" value="Genomic_DNA"/>
</dbReference>
<evidence type="ECO:0000256" key="16">
    <source>
        <dbReference type="ARBA" id="ARBA00023204"/>
    </source>
</evidence>
<dbReference type="Pfam" id="PF13298">
    <property type="entry name" value="LigD_N"/>
    <property type="match status" value="1"/>
</dbReference>
<evidence type="ECO:0000256" key="12">
    <source>
        <dbReference type="ARBA" id="ARBA00022840"/>
    </source>
</evidence>
<evidence type="ECO:0000313" key="29">
    <source>
        <dbReference type="Proteomes" id="UP000276029"/>
    </source>
</evidence>
<keyword evidence="12" id="KW-0067">ATP-binding</keyword>
<dbReference type="SUPFAM" id="SSF56091">
    <property type="entry name" value="DNA ligase/mRNA capping enzyme, catalytic domain"/>
    <property type="match status" value="1"/>
</dbReference>
<dbReference type="Pfam" id="PF21686">
    <property type="entry name" value="LigD_Prim-Pol"/>
    <property type="match status" value="1"/>
</dbReference>
<dbReference type="InterPro" id="IPR014144">
    <property type="entry name" value="LigD_PE_domain"/>
</dbReference>
<dbReference type="InterPro" id="IPR014143">
    <property type="entry name" value="NHEJ_ligase_prk"/>
</dbReference>
<keyword evidence="14" id="KW-0238">DNA-binding</keyword>
<keyword evidence="5" id="KW-0548">Nucleotidyltransferase</keyword>
<evidence type="ECO:0000313" key="28">
    <source>
        <dbReference type="Proteomes" id="UP000275727"/>
    </source>
</evidence>
<feature type="compositionally biased region" description="Basic and acidic residues" evidence="21">
    <location>
        <begin position="1"/>
        <end position="21"/>
    </location>
</feature>
<dbReference type="Gene3D" id="3.90.920.10">
    <property type="entry name" value="DNA primase, PRIM domain"/>
    <property type="match status" value="1"/>
</dbReference>
<reference evidence="27 29" key="2">
    <citation type="submission" date="2018-10" db="EMBL/GenBank/DDBJ databases">
        <title>Genomic Encyclopedia of Type Strains, Phase IV (KMG-IV): sequencing the most valuable type-strain genomes for metagenomic binning, comparative biology and taxonomic classification.</title>
        <authorList>
            <person name="Goeker M."/>
        </authorList>
    </citation>
    <scope>NUCLEOTIDE SEQUENCE [LARGE SCALE GENOMIC DNA]</scope>
    <source>
        <strain evidence="27 29">DSM 19791</strain>
    </source>
</reference>
<keyword evidence="11" id="KW-0269">Exonuclease</keyword>
<accession>A0AAD1D647</accession>
<evidence type="ECO:0000256" key="6">
    <source>
        <dbReference type="ARBA" id="ARBA00022722"/>
    </source>
</evidence>
<proteinExistence type="predicted"/>
<dbReference type="CDD" id="cd07971">
    <property type="entry name" value="OBF_DNA_ligase_LigD"/>
    <property type="match status" value="1"/>
</dbReference>
<keyword evidence="9" id="KW-0227">DNA damage</keyword>
<dbReference type="GO" id="GO:0004527">
    <property type="term" value="F:exonuclease activity"/>
    <property type="evidence" value="ECO:0007669"/>
    <property type="project" value="UniProtKB-KW"/>
</dbReference>
<feature type="domain" description="DNA ligase ATP-dependent C-terminal" evidence="23">
    <location>
        <begin position="434"/>
        <end position="526"/>
    </location>
</feature>
<comment type="cofactor">
    <cofactor evidence="1">
        <name>Mn(2+)</name>
        <dbReference type="ChEBI" id="CHEBI:29035"/>
    </cofactor>
</comment>
<dbReference type="InterPro" id="IPR033651">
    <property type="entry name" value="PaeLigD_Pol-like"/>
</dbReference>
<keyword evidence="17" id="KW-0464">Manganese</keyword>
<gene>
    <name evidence="27" type="ORF">DFR51_1062</name>
    <name evidence="26" type="ORF">SmB9_21330</name>
</gene>
<dbReference type="Gene3D" id="2.40.50.140">
    <property type="entry name" value="Nucleic acid-binding proteins"/>
    <property type="match status" value="1"/>
</dbReference>
<dbReference type="GO" id="GO:0046872">
    <property type="term" value="F:metal ion binding"/>
    <property type="evidence" value="ECO:0007669"/>
    <property type="project" value="UniProtKB-KW"/>
</dbReference>
<evidence type="ECO:0000256" key="1">
    <source>
        <dbReference type="ARBA" id="ARBA00001936"/>
    </source>
</evidence>
<dbReference type="Proteomes" id="UP000276029">
    <property type="component" value="Unassembled WGS sequence"/>
</dbReference>
<dbReference type="GO" id="GO:0003887">
    <property type="term" value="F:DNA-directed DNA polymerase activity"/>
    <property type="evidence" value="ECO:0007669"/>
    <property type="project" value="UniProtKB-KW"/>
</dbReference>
<dbReference type="GO" id="GO:0006281">
    <property type="term" value="P:DNA repair"/>
    <property type="evidence" value="ECO:0007669"/>
    <property type="project" value="UniProtKB-KW"/>
</dbReference>
<dbReference type="NCBIfam" id="TIGR02776">
    <property type="entry name" value="NHEJ_ligase_prk"/>
    <property type="match status" value="1"/>
</dbReference>
<keyword evidence="7" id="KW-0479">Metal-binding</keyword>
<dbReference type="EMBL" id="RBWX01000007">
    <property type="protein sequence ID" value="RKS91497.1"/>
    <property type="molecule type" value="Genomic_DNA"/>
</dbReference>
<evidence type="ECO:0000259" key="25">
    <source>
        <dbReference type="Pfam" id="PF21686"/>
    </source>
</evidence>
<feature type="domain" description="ATP-dependent DNA ligase family profile" evidence="22">
    <location>
        <begin position="239"/>
        <end position="415"/>
    </location>
</feature>
<evidence type="ECO:0000256" key="3">
    <source>
        <dbReference type="ARBA" id="ARBA00022598"/>
    </source>
</evidence>
<reference evidence="26 28" key="1">
    <citation type="submission" date="2018-06" db="EMBL/GenBank/DDBJ databases">
        <title>Complete Genome Sequence of the Microcystin-Degrading Bacterium Sphingosinicella microcystinivorans Strain B-9.</title>
        <authorList>
            <person name="Jin H."/>
            <person name="Nishizawa T."/>
            <person name="Guo Y."/>
            <person name="Nishizawa A."/>
            <person name="Park H."/>
            <person name="Kato H."/>
            <person name="Tsuji K."/>
            <person name="Harada K."/>
        </authorList>
    </citation>
    <scope>NUCLEOTIDE SEQUENCE [LARGE SCALE GENOMIC DNA]</scope>
    <source>
        <strain evidence="26 28">B9</strain>
    </source>
</reference>
<evidence type="ECO:0000256" key="10">
    <source>
        <dbReference type="ARBA" id="ARBA00022801"/>
    </source>
</evidence>
<keyword evidence="29" id="KW-1185">Reference proteome</keyword>
<keyword evidence="18" id="KW-0511">Multifunctional enzyme</keyword>
<comment type="catalytic activity">
    <reaction evidence="20">
        <text>ATP + (deoxyribonucleotide)n-3'-hydroxyl + 5'-phospho-(deoxyribonucleotide)m = (deoxyribonucleotide)n+m + AMP + diphosphate.</text>
        <dbReference type="EC" id="6.5.1.1"/>
    </reaction>
</comment>
<dbReference type="RefSeq" id="WP_121047944.1">
    <property type="nucleotide sequence ID" value="NZ_AP018711.1"/>
</dbReference>
<evidence type="ECO:0000256" key="7">
    <source>
        <dbReference type="ARBA" id="ARBA00022723"/>
    </source>
</evidence>
<dbReference type="InterPro" id="IPR052171">
    <property type="entry name" value="NHEJ_LigD"/>
</dbReference>
<dbReference type="EC" id="6.5.1.1" evidence="2"/>
<evidence type="ECO:0000259" key="24">
    <source>
        <dbReference type="Pfam" id="PF13298"/>
    </source>
</evidence>
<dbReference type="InterPro" id="IPR014145">
    <property type="entry name" value="LigD_pol_dom"/>
</dbReference>
<dbReference type="NCBIfam" id="TIGR02777">
    <property type="entry name" value="LigD_PE_dom"/>
    <property type="match status" value="1"/>
</dbReference>
<dbReference type="CDD" id="cd04862">
    <property type="entry name" value="PaeLigD_Pol_like"/>
    <property type="match status" value="1"/>
</dbReference>
<dbReference type="PANTHER" id="PTHR42705">
    <property type="entry name" value="BIFUNCTIONAL NON-HOMOLOGOUS END JOINING PROTEIN LIGD"/>
    <property type="match status" value="1"/>
</dbReference>
<dbReference type="GO" id="GO:0003677">
    <property type="term" value="F:DNA binding"/>
    <property type="evidence" value="ECO:0007669"/>
    <property type="project" value="UniProtKB-KW"/>
</dbReference>